<dbReference type="HOGENOM" id="CLU_2451433_0_0_14"/>
<dbReference type="AlphaFoldDB" id="A0A0D5ZID0"/>
<sequence>MSLETQEVQEIKEETQNENNQQQEEQKPVWTTKKKILVALMILLIVVLLVLICLEIAYIADFYKYKDTGVDGRLWTVLQRQRGLFGEAA</sequence>
<dbReference type="PATRIC" id="fig|29556.3.peg.17"/>
<protein>
    <submittedName>
        <fullName evidence="3">Uncharacterized protein</fullName>
    </submittedName>
</protein>
<evidence type="ECO:0000313" key="4">
    <source>
        <dbReference type="Proteomes" id="UP000032722"/>
    </source>
</evidence>
<dbReference type="KEGG" id="mgb:VO56_00075"/>
<feature type="transmembrane region" description="Helical" evidence="2">
    <location>
        <begin position="36"/>
        <end position="60"/>
    </location>
</feature>
<proteinExistence type="predicted"/>
<evidence type="ECO:0000256" key="1">
    <source>
        <dbReference type="SAM" id="MobiDB-lite"/>
    </source>
</evidence>
<keyword evidence="2" id="KW-0472">Membrane</keyword>
<evidence type="ECO:0000256" key="2">
    <source>
        <dbReference type="SAM" id="Phobius"/>
    </source>
</evidence>
<keyword evidence="2" id="KW-0812">Transmembrane</keyword>
<accession>A0A0D5ZID0</accession>
<organism evidence="4">
    <name type="scientific">Mycoplasmopsis gallinacea</name>
    <dbReference type="NCBI Taxonomy" id="29556"/>
    <lineage>
        <taxon>Bacteria</taxon>
        <taxon>Bacillati</taxon>
        <taxon>Mycoplasmatota</taxon>
        <taxon>Mycoplasmoidales</taxon>
        <taxon>Metamycoplasmataceae</taxon>
        <taxon>Mycoplasmopsis</taxon>
    </lineage>
</organism>
<name>A0A0D5ZID0_9BACT</name>
<gene>
    <name evidence="3" type="ORF">VO56_00075</name>
</gene>
<feature type="region of interest" description="Disordered" evidence="1">
    <location>
        <begin position="1"/>
        <end position="26"/>
    </location>
</feature>
<dbReference type="EMBL" id="CP011021">
    <property type="protein sequence ID" value="AKA49693.1"/>
    <property type="molecule type" value="Genomic_DNA"/>
</dbReference>
<dbReference type="Proteomes" id="UP000032722">
    <property type="component" value="Chromosome"/>
</dbReference>
<evidence type="ECO:0000313" key="3">
    <source>
        <dbReference type="EMBL" id="AKA49693.1"/>
    </source>
</evidence>
<reference evidence="3 4" key="1">
    <citation type="journal article" date="2015" name="Genome Announc.">
        <title>Complete Genome Sequence of Mycoplasma meleagridis, a Possible Emerging Pathogen in Chickens.</title>
        <authorList>
            <person name="Abolnik C."/>
        </authorList>
    </citation>
    <scope>NUCLEOTIDE SEQUENCE [LARGE SCALE GENOMIC DNA]</scope>
    <source>
        <strain evidence="3 4">B2096 8B</strain>
    </source>
</reference>
<keyword evidence="2" id="KW-1133">Transmembrane helix</keyword>